<protein>
    <submittedName>
        <fullName evidence="2">Alpha/beta fold hydrolase</fullName>
    </submittedName>
</protein>
<dbReference type="SUPFAM" id="SSF53474">
    <property type="entry name" value="alpha/beta-Hydrolases"/>
    <property type="match status" value="1"/>
</dbReference>
<gene>
    <name evidence="2" type="ORF">ACFP3U_05500</name>
</gene>
<reference evidence="3" key="1">
    <citation type="journal article" date="2019" name="Int. J. Syst. Evol. Microbiol.">
        <title>The Global Catalogue of Microorganisms (GCM) 10K type strain sequencing project: providing services to taxonomists for standard genome sequencing and annotation.</title>
        <authorList>
            <consortium name="The Broad Institute Genomics Platform"/>
            <consortium name="The Broad Institute Genome Sequencing Center for Infectious Disease"/>
            <person name="Wu L."/>
            <person name="Ma J."/>
        </authorList>
    </citation>
    <scope>NUCLEOTIDE SEQUENCE [LARGE SCALE GENOMIC DNA]</scope>
    <source>
        <strain evidence="3">CGMCC 4.1437</strain>
    </source>
</reference>
<comment type="caution">
    <text evidence="2">The sequence shown here is derived from an EMBL/GenBank/DDBJ whole genome shotgun (WGS) entry which is preliminary data.</text>
</comment>
<dbReference type="RefSeq" id="WP_380224044.1">
    <property type="nucleotide sequence ID" value="NZ_JBHSOF010000004.1"/>
</dbReference>
<dbReference type="Proteomes" id="UP001595975">
    <property type="component" value="Unassembled WGS sequence"/>
</dbReference>
<accession>A0ABW0WY04</accession>
<keyword evidence="3" id="KW-1185">Reference proteome</keyword>
<dbReference type="GO" id="GO:0016787">
    <property type="term" value="F:hydrolase activity"/>
    <property type="evidence" value="ECO:0007669"/>
    <property type="project" value="UniProtKB-KW"/>
</dbReference>
<evidence type="ECO:0000313" key="3">
    <source>
        <dbReference type="Proteomes" id="UP001595975"/>
    </source>
</evidence>
<evidence type="ECO:0000259" key="1">
    <source>
        <dbReference type="Pfam" id="PF12697"/>
    </source>
</evidence>
<dbReference type="PANTHER" id="PTHR43194">
    <property type="entry name" value="HYDROLASE ALPHA/BETA FOLD FAMILY"/>
    <property type="match status" value="1"/>
</dbReference>
<dbReference type="Pfam" id="PF12697">
    <property type="entry name" value="Abhydrolase_6"/>
    <property type="match status" value="1"/>
</dbReference>
<evidence type="ECO:0000313" key="2">
    <source>
        <dbReference type="EMBL" id="MFC5662435.1"/>
    </source>
</evidence>
<dbReference type="InterPro" id="IPR050228">
    <property type="entry name" value="Carboxylesterase_BioH"/>
</dbReference>
<dbReference type="InterPro" id="IPR000073">
    <property type="entry name" value="AB_hydrolase_1"/>
</dbReference>
<sequence length="303" mass="31413">MSTPPFLTLPPGARALRLVTARGEFAALRAEPVGAARGSALLVPGFTGSKEDFIALLEPLAAAGYRVTAVDQRGQYETGGPHDDPAAYTVAALGADVRALTATLAAEDGTGPLHLLGHSFGGQVVREAVLAEAAETAAAGPGAARLPWVSLTLMATGPGAIDPAEAKRTRLLIDVLPTMSLEEIWQVIQQMEEGSGDRARRPSPEVAAFLHRRWLANVPQALITAGGHLVAAPDRVAELAATVAAGLPALVLSGVRDYAWPVPEQTAMAERLGARRVVVEDAGHSPNAEQPAATAEALLAHWA</sequence>
<dbReference type="PANTHER" id="PTHR43194:SF2">
    <property type="entry name" value="PEROXISOMAL MEMBRANE PROTEIN LPX1"/>
    <property type="match status" value="1"/>
</dbReference>
<proteinExistence type="predicted"/>
<name>A0ABW0WY04_9ACTN</name>
<organism evidence="2 3">
    <name type="scientific">Kitasatospora misakiensis</name>
    <dbReference type="NCBI Taxonomy" id="67330"/>
    <lineage>
        <taxon>Bacteria</taxon>
        <taxon>Bacillati</taxon>
        <taxon>Actinomycetota</taxon>
        <taxon>Actinomycetes</taxon>
        <taxon>Kitasatosporales</taxon>
        <taxon>Streptomycetaceae</taxon>
        <taxon>Kitasatospora</taxon>
    </lineage>
</organism>
<dbReference type="InterPro" id="IPR029058">
    <property type="entry name" value="AB_hydrolase_fold"/>
</dbReference>
<keyword evidence="2" id="KW-0378">Hydrolase</keyword>
<dbReference type="EMBL" id="JBHSOF010000004">
    <property type="protein sequence ID" value="MFC5662435.1"/>
    <property type="molecule type" value="Genomic_DNA"/>
</dbReference>
<feature type="domain" description="AB hydrolase-1" evidence="1">
    <location>
        <begin position="41"/>
        <end position="297"/>
    </location>
</feature>
<dbReference type="Gene3D" id="3.40.50.1820">
    <property type="entry name" value="alpha/beta hydrolase"/>
    <property type="match status" value="1"/>
</dbReference>